<proteinExistence type="predicted"/>
<gene>
    <name evidence="3" type="ORF">SAMN05216369_2096</name>
</gene>
<dbReference type="PROSITE" id="PS50234">
    <property type="entry name" value="VWFA"/>
    <property type="match status" value="1"/>
</dbReference>
<dbReference type="InterPro" id="IPR002035">
    <property type="entry name" value="VWF_A"/>
</dbReference>
<dbReference type="SUPFAM" id="SSF53300">
    <property type="entry name" value="vWA-like"/>
    <property type="match status" value="1"/>
</dbReference>
<dbReference type="Pfam" id="PF07589">
    <property type="entry name" value="PEP-CTERM"/>
    <property type="match status" value="1"/>
</dbReference>
<dbReference type="OrthoDB" id="9792179at2"/>
<dbReference type="STRING" id="564117.SAMN05216369_2096"/>
<evidence type="ECO:0000256" key="1">
    <source>
        <dbReference type="SAM" id="SignalP"/>
    </source>
</evidence>
<dbReference type="AlphaFoldDB" id="A0A1M6SK23"/>
<accession>A0A1M6SK23</accession>
<dbReference type="Pfam" id="PF06707">
    <property type="entry name" value="DUF1194"/>
    <property type="match status" value="1"/>
</dbReference>
<feature type="signal peptide" evidence="1">
    <location>
        <begin position="1"/>
        <end position="26"/>
    </location>
</feature>
<reference evidence="4" key="1">
    <citation type="submission" date="2016-11" db="EMBL/GenBank/DDBJ databases">
        <authorList>
            <person name="Varghese N."/>
            <person name="Submissions S."/>
        </authorList>
    </citation>
    <scope>NUCLEOTIDE SEQUENCE [LARGE SCALE GENOMIC DNA]</scope>
    <source>
        <strain evidence="4">CGMCC 1.10835</strain>
    </source>
</reference>
<dbReference type="InterPro" id="IPR013424">
    <property type="entry name" value="Ice-binding_C"/>
</dbReference>
<feature type="chain" id="PRO_5012748432" evidence="1">
    <location>
        <begin position="27"/>
        <end position="240"/>
    </location>
</feature>
<dbReference type="InterPro" id="IPR010607">
    <property type="entry name" value="DUF1194"/>
</dbReference>
<dbReference type="Proteomes" id="UP000184497">
    <property type="component" value="Unassembled WGS sequence"/>
</dbReference>
<name>A0A1M6SK23_9GAMM</name>
<dbReference type="InterPro" id="IPR036465">
    <property type="entry name" value="vWFA_dom_sf"/>
</dbReference>
<dbReference type="CDD" id="cd00198">
    <property type="entry name" value="vWFA"/>
    <property type="match status" value="1"/>
</dbReference>
<protein>
    <submittedName>
        <fullName evidence="3">PEP-CTERM protein-sorting domain-containing protein</fullName>
    </submittedName>
</protein>
<dbReference type="NCBIfam" id="TIGR02595">
    <property type="entry name" value="PEP_CTERM"/>
    <property type="match status" value="1"/>
</dbReference>
<organism evidence="3 4">
    <name type="scientific">Marinobacter antarcticus</name>
    <dbReference type="NCBI Taxonomy" id="564117"/>
    <lineage>
        <taxon>Bacteria</taxon>
        <taxon>Pseudomonadati</taxon>
        <taxon>Pseudomonadota</taxon>
        <taxon>Gammaproteobacteria</taxon>
        <taxon>Pseudomonadales</taxon>
        <taxon>Marinobacteraceae</taxon>
        <taxon>Marinobacter</taxon>
    </lineage>
</organism>
<evidence type="ECO:0000313" key="4">
    <source>
        <dbReference type="Proteomes" id="UP000184497"/>
    </source>
</evidence>
<evidence type="ECO:0000259" key="2">
    <source>
        <dbReference type="PROSITE" id="PS50234"/>
    </source>
</evidence>
<sequence length="240" mass="24661">MKTMKYVVGSAVVAGAIALAPVSANAVPIELALVVDASGSISGSDWDLQMQGYANALTAVLPTDSSVAISVIRFAQSASIVQSMTTIANGTDVTNISTFFLGLSQSGNGNVTCISCGIFQAESTFTGTAGRSIIDVSTDGGWNEGTNPNGVASTTGTAAWAVENGDATVLNAIGIGTSAVLDFDYGLNSFSQLANNFNDFEAVLTAKLKREIFNVPEPATLGLLGLGLMGMFLRRRKMAA</sequence>
<evidence type="ECO:0000313" key="3">
    <source>
        <dbReference type="EMBL" id="SHK45082.1"/>
    </source>
</evidence>
<dbReference type="Gene3D" id="3.40.50.410">
    <property type="entry name" value="von Willebrand factor, type A domain"/>
    <property type="match status" value="1"/>
</dbReference>
<feature type="domain" description="VWFA" evidence="2">
    <location>
        <begin position="30"/>
        <end position="232"/>
    </location>
</feature>
<keyword evidence="4" id="KW-1185">Reference proteome</keyword>
<dbReference type="RefSeq" id="WP_072797066.1">
    <property type="nucleotide sequence ID" value="NZ_FRAQ01000001.1"/>
</dbReference>
<dbReference type="EMBL" id="FRAQ01000001">
    <property type="protein sequence ID" value="SHK45082.1"/>
    <property type="molecule type" value="Genomic_DNA"/>
</dbReference>
<keyword evidence="1" id="KW-0732">Signal</keyword>